<evidence type="ECO:0000256" key="1">
    <source>
        <dbReference type="SAM" id="MobiDB-lite"/>
    </source>
</evidence>
<gene>
    <name evidence="2" type="ORF">M977_00465</name>
</gene>
<dbReference type="Proteomes" id="UP000078504">
    <property type="component" value="Unassembled WGS sequence"/>
</dbReference>
<reference evidence="2 3" key="1">
    <citation type="submission" date="2016-04" db="EMBL/GenBank/DDBJ databases">
        <title>ATOL: Assembling a taxonomically balanced genome-scale reconstruction of the evolutionary history of the Enterobacteriaceae.</title>
        <authorList>
            <person name="Plunkett G.III."/>
            <person name="Neeno-Eckwall E.C."/>
            <person name="Glasner J.D."/>
            <person name="Perna N.T."/>
        </authorList>
    </citation>
    <scope>NUCLEOTIDE SEQUENCE [LARGE SCALE GENOMIC DNA]</scope>
    <source>
        <strain evidence="2 3">ATCC 51604</strain>
    </source>
</reference>
<dbReference type="InterPro" id="IPR038627">
    <property type="entry name" value="YebG-like_sf"/>
</dbReference>
<dbReference type="Gene3D" id="1.10.10.710">
    <property type="entry name" value="PSPTO_1197 like"/>
    <property type="match status" value="1"/>
</dbReference>
<dbReference type="AlphaFoldDB" id="A0A1B7I5D4"/>
<sequence>MAVEIKYVVVREGQEKMSFASKKDADAYDKMLDLAEVLSEWLVHSPVAFEEGQSDVLAMWMAENKDVLSSVLKSGKLPDLESAETAGEAADEADNAEESVADDKVAEHPRKRTKAA</sequence>
<evidence type="ECO:0000313" key="3">
    <source>
        <dbReference type="Proteomes" id="UP000078504"/>
    </source>
</evidence>
<accession>A0A1B7I5D4</accession>
<protein>
    <submittedName>
        <fullName evidence="2">DNA damage-inducible protein</fullName>
    </submittedName>
</protein>
<dbReference type="InterPro" id="IPR009813">
    <property type="entry name" value="Uncharacterised_YebG"/>
</dbReference>
<feature type="compositionally biased region" description="Acidic residues" evidence="1">
    <location>
        <begin position="89"/>
        <end position="100"/>
    </location>
</feature>
<dbReference type="Pfam" id="PF07130">
    <property type="entry name" value="YebG"/>
    <property type="match status" value="1"/>
</dbReference>
<dbReference type="EMBL" id="LXEP01000004">
    <property type="protein sequence ID" value="OAT23556.1"/>
    <property type="molecule type" value="Genomic_DNA"/>
</dbReference>
<feature type="region of interest" description="Disordered" evidence="1">
    <location>
        <begin position="79"/>
        <end position="116"/>
    </location>
</feature>
<proteinExistence type="predicted"/>
<comment type="caution">
    <text evidence="2">The sequence shown here is derived from an EMBL/GenBank/DDBJ whole genome shotgun (WGS) entry which is preliminary data.</text>
</comment>
<name>A0A1B7I5D4_9ENTR</name>
<organism evidence="2 3">
    <name type="scientific">Buttiauxella gaviniae ATCC 51604</name>
    <dbReference type="NCBI Taxonomy" id="1354253"/>
    <lineage>
        <taxon>Bacteria</taxon>
        <taxon>Pseudomonadati</taxon>
        <taxon>Pseudomonadota</taxon>
        <taxon>Gammaproteobacteria</taxon>
        <taxon>Enterobacterales</taxon>
        <taxon>Enterobacteriaceae</taxon>
        <taxon>Buttiauxella</taxon>
    </lineage>
</organism>
<evidence type="ECO:0000313" key="2">
    <source>
        <dbReference type="EMBL" id="OAT23556.1"/>
    </source>
</evidence>
<dbReference type="RefSeq" id="WP_064511932.1">
    <property type="nucleotide sequence ID" value="NZ_LXEP01000004.1"/>
</dbReference>
<dbReference type="PATRIC" id="fig|1354253.4.peg.478"/>